<dbReference type="InterPro" id="IPR002629">
    <property type="entry name" value="Met_Synth_C/arc"/>
</dbReference>
<dbReference type="GO" id="GO:0008270">
    <property type="term" value="F:zinc ion binding"/>
    <property type="evidence" value="ECO:0007669"/>
    <property type="project" value="InterPro"/>
</dbReference>
<evidence type="ECO:0000259" key="1">
    <source>
        <dbReference type="Pfam" id="PF01717"/>
    </source>
</evidence>
<proteinExistence type="predicted"/>
<dbReference type="RefSeq" id="WP_155224519.1">
    <property type="nucleotide sequence ID" value="NZ_CP046246.1"/>
</dbReference>
<dbReference type="GO" id="GO:0009086">
    <property type="term" value="P:methionine biosynthetic process"/>
    <property type="evidence" value="ECO:0007669"/>
    <property type="project" value="InterPro"/>
</dbReference>
<dbReference type="InterPro" id="IPR038071">
    <property type="entry name" value="UROD/MetE-like_sf"/>
</dbReference>
<gene>
    <name evidence="2" type="ORF">GLW17_06405</name>
</gene>
<organism evidence="2 3">
    <name type="scientific">Tetragenococcus halophilus</name>
    <name type="common">Pediococcus halophilus</name>
    <dbReference type="NCBI Taxonomy" id="51669"/>
    <lineage>
        <taxon>Bacteria</taxon>
        <taxon>Bacillati</taxon>
        <taxon>Bacillota</taxon>
        <taxon>Bacilli</taxon>
        <taxon>Lactobacillales</taxon>
        <taxon>Enterococcaceae</taxon>
        <taxon>Tetragenococcus</taxon>
    </lineage>
</organism>
<keyword evidence="2" id="KW-0808">Transferase</keyword>
<dbReference type="SUPFAM" id="SSF51726">
    <property type="entry name" value="UROD/MetE-like"/>
    <property type="match status" value="1"/>
</dbReference>
<name>A0AB37D5N2_TETHA</name>
<evidence type="ECO:0000313" key="2">
    <source>
        <dbReference type="EMBL" id="QGP76485.1"/>
    </source>
</evidence>
<evidence type="ECO:0000313" key="3">
    <source>
        <dbReference type="Proteomes" id="UP000427886"/>
    </source>
</evidence>
<dbReference type="PANTHER" id="PTHR43844:SF1">
    <property type="entry name" value="METHIONINE SYNTHASE"/>
    <property type="match status" value="1"/>
</dbReference>
<dbReference type="GO" id="GO:0003871">
    <property type="term" value="F:5-methyltetrahydropteroyltriglutamate-homocysteine S-methyltransferase activity"/>
    <property type="evidence" value="ECO:0007669"/>
    <property type="project" value="UniProtKB-EC"/>
</dbReference>
<protein>
    <submittedName>
        <fullName evidence="2">5-methyltetrahydropteroyltriglutamate--homocysteine S-methyltransferase</fullName>
        <ecNumber evidence="2">2.1.1.14</ecNumber>
    </submittedName>
</protein>
<reference evidence="2 3" key="1">
    <citation type="submission" date="2019-11" db="EMBL/GenBank/DDBJ databases">
        <authorList>
            <person name="Kim E."/>
            <person name="Lee J."/>
            <person name="Jeon K."/>
            <person name="Lee Y."/>
        </authorList>
    </citation>
    <scope>NUCLEOTIDE SEQUENCE [LARGE SCALE GENOMIC DNA]</scope>
    <source>
        <strain evidence="2 3">YJ1</strain>
    </source>
</reference>
<feature type="domain" description="Cobalamin-independent methionine synthase MetE C-terminal/archaeal" evidence="1">
    <location>
        <begin position="174"/>
        <end position="355"/>
    </location>
</feature>
<dbReference type="Gene3D" id="3.20.20.210">
    <property type="match status" value="1"/>
</dbReference>
<keyword evidence="2" id="KW-0489">Methyltransferase</keyword>
<dbReference type="EMBL" id="CP046246">
    <property type="protein sequence ID" value="QGP76485.1"/>
    <property type="molecule type" value="Genomic_DNA"/>
</dbReference>
<dbReference type="GO" id="GO:0032259">
    <property type="term" value="P:methylation"/>
    <property type="evidence" value="ECO:0007669"/>
    <property type="project" value="UniProtKB-KW"/>
</dbReference>
<dbReference type="AlphaFoldDB" id="A0AB37D5N2"/>
<dbReference type="EC" id="2.1.1.14" evidence="2"/>
<dbReference type="KEGG" id="tey:GLW17_06405"/>
<dbReference type="CDD" id="cd03311">
    <property type="entry name" value="CIMS_C_terminal_like"/>
    <property type="match status" value="1"/>
</dbReference>
<dbReference type="Proteomes" id="UP000427886">
    <property type="component" value="Chromosome"/>
</dbReference>
<dbReference type="PANTHER" id="PTHR43844">
    <property type="entry name" value="METHIONINE SYNTHASE"/>
    <property type="match status" value="1"/>
</dbReference>
<dbReference type="NCBIfam" id="NF005085">
    <property type="entry name" value="PRK06520.1"/>
    <property type="match status" value="1"/>
</dbReference>
<dbReference type="Pfam" id="PF01717">
    <property type="entry name" value="Meth_synt_2"/>
    <property type="match status" value="1"/>
</dbReference>
<accession>A0AB37D5N2</accession>
<sequence length="381" mass="44121">MMCAINKKDIPFTVDHVGSFLRSERLKTARKDYFNEEITKKELRNIEDKEIEKLIENEKKVGLHGITDGEFRRGFWHLDFLEHLNGVEGYVPEGGYNQQFHGQAAPSYNIRVTDRISFNENHPFLEDFIFLKEKVGDDKNTIAKASVPSPNMILRQELLANDGTTKIYEIYPDLKDIYHDLAQTYKDVIKAYYEKGCRYLQFDDTNWAFLADADKRKALQEQGIDPKNIARICTEIINEALEEKPKDLTLTTHICRGNHASSWLFSGGYEPIAEELFATNYDGFFLEYDSDRAGDFSPLRYWNNKNSKIVLGLVTSKFPELESKEEIKKRIKEATEYVPLENLSISPQCGFASTEEGNRLTEQEQWEKIKLLQEVAANVWK</sequence>